<evidence type="ECO:0000256" key="1">
    <source>
        <dbReference type="ARBA" id="ARBA00010876"/>
    </source>
</evidence>
<dbReference type="CDD" id="cd02869">
    <property type="entry name" value="PseudoU_synth_RluA_like"/>
    <property type="match status" value="1"/>
</dbReference>
<dbReference type="GO" id="GO:0140098">
    <property type="term" value="F:catalytic activity, acting on RNA"/>
    <property type="evidence" value="ECO:0007669"/>
    <property type="project" value="UniProtKB-ARBA"/>
</dbReference>
<reference evidence="3 4" key="1">
    <citation type="journal article" date="2011" name="J. Bacteriol.">
        <title>Genome sequence of 'Pedosphaera parvula' Ellin514, an aerobic Verrucomicrobial isolate from pasture soil.</title>
        <authorList>
            <person name="Kant R."/>
            <person name="van Passel M.W."/>
            <person name="Sangwan P."/>
            <person name="Palva A."/>
            <person name="Lucas S."/>
            <person name="Copeland A."/>
            <person name="Lapidus A."/>
            <person name="Glavina Del Rio T."/>
            <person name="Dalin E."/>
            <person name="Tice H."/>
            <person name="Bruce D."/>
            <person name="Goodwin L."/>
            <person name="Pitluck S."/>
            <person name="Chertkov O."/>
            <person name="Larimer F.W."/>
            <person name="Land M.L."/>
            <person name="Hauser L."/>
            <person name="Brettin T.S."/>
            <person name="Detter J.C."/>
            <person name="Han S."/>
            <person name="de Vos W.M."/>
            <person name="Janssen P.H."/>
            <person name="Smidt H."/>
        </authorList>
    </citation>
    <scope>NUCLEOTIDE SEQUENCE [LARGE SCALE GENOMIC DNA]</scope>
    <source>
        <strain evidence="3 4">Ellin514</strain>
    </source>
</reference>
<proteinExistence type="inferred from homology"/>
<dbReference type="InterPro" id="IPR020103">
    <property type="entry name" value="PsdUridine_synth_cat_dom_sf"/>
</dbReference>
<dbReference type="STRING" id="320771.Cflav_PD1191"/>
<accession>B9XQ50</accession>
<gene>
    <name evidence="3" type="ORF">Cflav_PD1191</name>
</gene>
<sequence>MASESIKLSSPETREFWEISVLYEDEHLLAVDKPSKLLTSPDRYDPKRPNLMKLLHAGIERGTPWAKSRGLTYLMNAHRLDFETSGVILLAKDKPMLVAVANLFGSEKPVKTYSALVQRSPEEKSFEVDAKLAPHPVKLGLIRVDEKNGKRSRTQFELVEKFAGYSLLKCRPLSGRQHQIRVHLQYAGLPIVGDSLYGGQPLMLSSLKRDYRLKPNKTERPLLDRVSLHAEELSLVHPLTNAEIKIVAPWPKDLKVAVKYLRLYAAAAF</sequence>
<dbReference type="OrthoDB" id="9807829at2"/>
<evidence type="ECO:0000313" key="3">
    <source>
        <dbReference type="EMBL" id="EEF58054.1"/>
    </source>
</evidence>
<dbReference type="PROSITE" id="PS01129">
    <property type="entry name" value="PSI_RLU"/>
    <property type="match status" value="1"/>
</dbReference>
<dbReference type="Proteomes" id="UP000003688">
    <property type="component" value="Unassembled WGS sequence"/>
</dbReference>
<keyword evidence="4" id="KW-1185">Reference proteome</keyword>
<name>B9XQ50_PEDPL</name>
<dbReference type="RefSeq" id="WP_007417936.1">
    <property type="nucleotide sequence ID" value="NZ_ABOX02000051.1"/>
</dbReference>
<organism evidence="3 4">
    <name type="scientific">Pedosphaera parvula (strain Ellin514)</name>
    <dbReference type="NCBI Taxonomy" id="320771"/>
    <lineage>
        <taxon>Bacteria</taxon>
        <taxon>Pseudomonadati</taxon>
        <taxon>Verrucomicrobiota</taxon>
        <taxon>Pedosphaerae</taxon>
        <taxon>Pedosphaerales</taxon>
        <taxon>Pedosphaeraceae</taxon>
        <taxon>Pedosphaera</taxon>
    </lineage>
</organism>
<dbReference type="EMBL" id="ABOX02000051">
    <property type="protein sequence ID" value="EEF58054.1"/>
    <property type="molecule type" value="Genomic_DNA"/>
</dbReference>
<evidence type="ECO:0000313" key="4">
    <source>
        <dbReference type="Proteomes" id="UP000003688"/>
    </source>
</evidence>
<comment type="caution">
    <text evidence="3">The sequence shown here is derived from an EMBL/GenBank/DDBJ whole genome shotgun (WGS) entry which is preliminary data.</text>
</comment>
<feature type="domain" description="Pseudouridine synthase RsuA/RluA-like" evidence="2">
    <location>
        <begin position="27"/>
        <end position="185"/>
    </location>
</feature>
<dbReference type="Gene3D" id="3.30.2350.10">
    <property type="entry name" value="Pseudouridine synthase"/>
    <property type="match status" value="1"/>
</dbReference>
<dbReference type="SUPFAM" id="SSF55120">
    <property type="entry name" value="Pseudouridine synthase"/>
    <property type="match status" value="1"/>
</dbReference>
<dbReference type="InterPro" id="IPR006224">
    <property type="entry name" value="PsdUridine_synth_RluA-like_CS"/>
</dbReference>
<dbReference type="GO" id="GO:0000455">
    <property type="term" value="P:enzyme-directed rRNA pseudouridine synthesis"/>
    <property type="evidence" value="ECO:0007669"/>
    <property type="project" value="TreeGrafter"/>
</dbReference>
<comment type="similarity">
    <text evidence="1">Belongs to the pseudouridine synthase RluA family.</text>
</comment>
<dbReference type="PANTHER" id="PTHR21600">
    <property type="entry name" value="MITOCHONDRIAL RNA PSEUDOURIDINE SYNTHASE"/>
    <property type="match status" value="1"/>
</dbReference>
<dbReference type="InterPro" id="IPR006145">
    <property type="entry name" value="PsdUridine_synth_RsuA/RluA"/>
</dbReference>
<dbReference type="GO" id="GO:0009982">
    <property type="term" value="F:pseudouridine synthase activity"/>
    <property type="evidence" value="ECO:0007669"/>
    <property type="project" value="InterPro"/>
</dbReference>
<dbReference type="AlphaFoldDB" id="B9XQ50"/>
<evidence type="ECO:0000259" key="2">
    <source>
        <dbReference type="Pfam" id="PF00849"/>
    </source>
</evidence>
<protein>
    <submittedName>
        <fullName evidence="3">Pseudouridine synthase</fullName>
    </submittedName>
</protein>
<dbReference type="PANTHER" id="PTHR21600:SF87">
    <property type="entry name" value="RNA PSEUDOURIDYLATE SYNTHASE DOMAIN-CONTAINING PROTEIN 1"/>
    <property type="match status" value="1"/>
</dbReference>
<dbReference type="InterPro" id="IPR050188">
    <property type="entry name" value="RluA_PseudoU_synthase"/>
</dbReference>
<dbReference type="Pfam" id="PF00849">
    <property type="entry name" value="PseudoU_synth_2"/>
    <property type="match status" value="1"/>
</dbReference>
<dbReference type="GO" id="GO:0003723">
    <property type="term" value="F:RNA binding"/>
    <property type="evidence" value="ECO:0007669"/>
    <property type="project" value="InterPro"/>
</dbReference>